<accession>A0A1T4K2U7</accession>
<keyword evidence="2" id="KW-1185">Reference proteome</keyword>
<organism evidence="1 2">
    <name type="scientific">Sediminibacterium ginsengisoli</name>
    <dbReference type="NCBI Taxonomy" id="413434"/>
    <lineage>
        <taxon>Bacteria</taxon>
        <taxon>Pseudomonadati</taxon>
        <taxon>Bacteroidota</taxon>
        <taxon>Chitinophagia</taxon>
        <taxon>Chitinophagales</taxon>
        <taxon>Chitinophagaceae</taxon>
        <taxon>Sediminibacterium</taxon>
    </lineage>
</organism>
<dbReference type="Proteomes" id="UP000190888">
    <property type="component" value="Unassembled WGS sequence"/>
</dbReference>
<dbReference type="EMBL" id="FUWH01000001">
    <property type="protein sequence ID" value="SJZ36754.1"/>
    <property type="molecule type" value="Genomic_DNA"/>
</dbReference>
<reference evidence="1 2" key="1">
    <citation type="submission" date="2017-02" db="EMBL/GenBank/DDBJ databases">
        <authorList>
            <person name="Peterson S.W."/>
        </authorList>
    </citation>
    <scope>NUCLEOTIDE SEQUENCE [LARGE SCALE GENOMIC DNA]</scope>
    <source>
        <strain evidence="1 2">DSM 22335</strain>
    </source>
</reference>
<name>A0A1T4K2U7_9BACT</name>
<evidence type="ECO:0000313" key="2">
    <source>
        <dbReference type="Proteomes" id="UP000190888"/>
    </source>
</evidence>
<dbReference type="STRING" id="413434.SAMN04488132_101417"/>
<evidence type="ECO:0000313" key="1">
    <source>
        <dbReference type="EMBL" id="SJZ36754.1"/>
    </source>
</evidence>
<dbReference type="AlphaFoldDB" id="A0A1T4K2U7"/>
<gene>
    <name evidence="1" type="ORF">SAMN04488132_101417</name>
</gene>
<sequence length="38" mass="4169">MGDHLSASVTLTLSGNKSTQLFPGKMHIPGVFLRKRSR</sequence>
<proteinExistence type="predicted"/>
<protein>
    <submittedName>
        <fullName evidence="1">Uncharacterized protein</fullName>
    </submittedName>
</protein>